<dbReference type="PANTHER" id="PTHR34385">
    <property type="entry name" value="D-ALANYL-D-ALANINE CARBOXYPEPTIDASE"/>
    <property type="match status" value="1"/>
</dbReference>
<accession>A0A852X9D4</accession>
<dbReference type="AlphaFoldDB" id="A0A852X9D4"/>
<feature type="chain" id="PRO_5032800567" evidence="2">
    <location>
        <begin position="33"/>
        <end position="457"/>
    </location>
</feature>
<dbReference type="GO" id="GO:0004180">
    <property type="term" value="F:carboxypeptidase activity"/>
    <property type="evidence" value="ECO:0007669"/>
    <property type="project" value="UniProtKB-KW"/>
</dbReference>
<feature type="region of interest" description="Disordered" evidence="1">
    <location>
        <begin position="220"/>
        <end position="276"/>
    </location>
</feature>
<dbReference type="Gene3D" id="3.30.1380.10">
    <property type="match status" value="1"/>
</dbReference>
<dbReference type="InterPro" id="IPR003709">
    <property type="entry name" value="VanY-like_core_dom"/>
</dbReference>
<protein>
    <submittedName>
        <fullName evidence="4">LAS superfamily LD-carboxypeptidase LdcB</fullName>
    </submittedName>
</protein>
<dbReference type="PANTHER" id="PTHR34385:SF1">
    <property type="entry name" value="PEPTIDOGLYCAN L-ALANYL-D-GLUTAMATE ENDOPEPTIDASE CWLK"/>
    <property type="match status" value="1"/>
</dbReference>
<evidence type="ECO:0000313" key="4">
    <source>
        <dbReference type="EMBL" id="NYG38110.1"/>
    </source>
</evidence>
<feature type="compositionally biased region" description="Basic and acidic residues" evidence="1">
    <location>
        <begin position="232"/>
        <end position="275"/>
    </location>
</feature>
<dbReference type="CDD" id="cd14814">
    <property type="entry name" value="Peptidase_M15"/>
    <property type="match status" value="1"/>
</dbReference>
<dbReference type="Proteomes" id="UP000592181">
    <property type="component" value="Unassembled WGS sequence"/>
</dbReference>
<keyword evidence="5" id="KW-1185">Reference proteome</keyword>
<dbReference type="InterPro" id="IPR009045">
    <property type="entry name" value="Zn_M74/Hedgehog-like"/>
</dbReference>
<keyword evidence="4" id="KW-0645">Protease</keyword>
<feature type="signal peptide" evidence="2">
    <location>
        <begin position="1"/>
        <end position="32"/>
    </location>
</feature>
<dbReference type="RefSeq" id="WP_246313411.1">
    <property type="nucleotide sequence ID" value="NZ_JACBZX010000001.1"/>
</dbReference>
<organism evidence="4 5">
    <name type="scientific">Janibacter alkaliphilus</name>
    <dbReference type="NCBI Taxonomy" id="1069963"/>
    <lineage>
        <taxon>Bacteria</taxon>
        <taxon>Bacillati</taxon>
        <taxon>Actinomycetota</taxon>
        <taxon>Actinomycetes</taxon>
        <taxon>Micrococcales</taxon>
        <taxon>Intrasporangiaceae</taxon>
        <taxon>Janibacter</taxon>
    </lineage>
</organism>
<proteinExistence type="predicted"/>
<feature type="compositionally biased region" description="Low complexity" evidence="1">
    <location>
        <begin position="31"/>
        <end position="71"/>
    </location>
</feature>
<comment type="caution">
    <text evidence="4">The sequence shown here is derived from an EMBL/GenBank/DDBJ whole genome shotgun (WGS) entry which is preliminary data.</text>
</comment>
<dbReference type="SUPFAM" id="SSF55166">
    <property type="entry name" value="Hedgehog/DD-peptidase"/>
    <property type="match status" value="1"/>
</dbReference>
<dbReference type="InterPro" id="IPR052179">
    <property type="entry name" value="DD-CPase-like"/>
</dbReference>
<gene>
    <name evidence="4" type="ORF">BJY28_002579</name>
</gene>
<keyword evidence="2" id="KW-0732">Signal</keyword>
<sequence length="457" mass="48506">MFMLSSPWVRRGRCTLLSATALTLVLATPALAEPGDPTPSPSGSATSSPAAETDPTSAGSPTSGTGTSSDPWAYDGPDAAGDQPLSATDVDAQVEEARRLADELLADDREIAAAVSELRRYSKQANDQLQAYATARDDLREAEAEAKSAEEALDRLKDRLSKGRQDLRDWASSTYTHAGGYSDALVLADSLGQDPGQMSSSVSDLSYLTDDRMHGVSLLREDTETQASLTASKEKAEKTAARAEKRAATAKGKADDAVSERKDRLDELREEHAEQLEDAGPVAQALLGVADDGAKDAQEALTDAMAESGEDVSDLEGLEPCSDNEDVYPNGQIPPGGLCALTTASGESLRPEAAAAFDAMSTAYERDTGSPLCVTDSYRSYPEQVVLKEQKGRWAATPGQSNHGFGLAVDLCGGVNTFGHPAHLWMQQNAPLYGWFHPEWAAAGGSLPEPWHWEFAG</sequence>
<evidence type="ECO:0000256" key="2">
    <source>
        <dbReference type="SAM" id="SignalP"/>
    </source>
</evidence>
<name>A0A852X9D4_9MICO</name>
<keyword evidence="4" id="KW-0378">Hydrolase</keyword>
<evidence type="ECO:0000259" key="3">
    <source>
        <dbReference type="Pfam" id="PF02557"/>
    </source>
</evidence>
<feature type="region of interest" description="Disordered" evidence="1">
    <location>
        <begin position="31"/>
        <end position="93"/>
    </location>
</feature>
<keyword evidence="4" id="KW-0121">Carboxypeptidase</keyword>
<feature type="domain" description="D-alanyl-D-alanine carboxypeptidase-like core" evidence="3">
    <location>
        <begin position="347"/>
        <end position="457"/>
    </location>
</feature>
<reference evidence="4 5" key="1">
    <citation type="submission" date="2020-07" db="EMBL/GenBank/DDBJ databases">
        <title>Sequencing the genomes of 1000 actinobacteria strains.</title>
        <authorList>
            <person name="Klenk H.-P."/>
        </authorList>
    </citation>
    <scope>NUCLEOTIDE SEQUENCE [LARGE SCALE GENOMIC DNA]</scope>
    <source>
        <strain evidence="4 5">DSM 24723</strain>
    </source>
</reference>
<evidence type="ECO:0000256" key="1">
    <source>
        <dbReference type="SAM" id="MobiDB-lite"/>
    </source>
</evidence>
<dbReference type="GO" id="GO:0006508">
    <property type="term" value="P:proteolysis"/>
    <property type="evidence" value="ECO:0007669"/>
    <property type="project" value="InterPro"/>
</dbReference>
<dbReference type="EMBL" id="JACBZX010000001">
    <property type="protein sequence ID" value="NYG38110.1"/>
    <property type="molecule type" value="Genomic_DNA"/>
</dbReference>
<evidence type="ECO:0000313" key="5">
    <source>
        <dbReference type="Proteomes" id="UP000592181"/>
    </source>
</evidence>
<dbReference type="Pfam" id="PF02557">
    <property type="entry name" value="VanY"/>
    <property type="match status" value="1"/>
</dbReference>